<dbReference type="RefSeq" id="WP_126276601.1">
    <property type="nucleotide sequence ID" value="NZ_CP034463.1"/>
</dbReference>
<evidence type="ECO:0000256" key="1">
    <source>
        <dbReference type="SAM" id="MobiDB-lite"/>
    </source>
</evidence>
<dbReference type="EMBL" id="CP034463">
    <property type="protein sequence ID" value="AZP22802.1"/>
    <property type="molecule type" value="Genomic_DNA"/>
</dbReference>
<dbReference type="InterPro" id="IPR027417">
    <property type="entry name" value="P-loop_NTPase"/>
</dbReference>
<organism evidence="3 4">
    <name type="scientific">Streptomyces aquilus</name>
    <dbReference type="NCBI Taxonomy" id="2548456"/>
    <lineage>
        <taxon>Bacteria</taxon>
        <taxon>Bacillati</taxon>
        <taxon>Actinomycetota</taxon>
        <taxon>Actinomycetes</taxon>
        <taxon>Kitasatosporales</taxon>
        <taxon>Streptomycetaceae</taxon>
        <taxon>Streptomyces</taxon>
    </lineage>
</organism>
<dbReference type="GO" id="GO:0003677">
    <property type="term" value="F:DNA binding"/>
    <property type="evidence" value="ECO:0007669"/>
    <property type="project" value="InterPro"/>
</dbReference>
<dbReference type="InterPro" id="IPR049052">
    <property type="entry name" value="nSTAND1"/>
</dbReference>
<dbReference type="CDD" id="cd00093">
    <property type="entry name" value="HTH_XRE"/>
    <property type="match status" value="1"/>
</dbReference>
<evidence type="ECO:0000313" key="4">
    <source>
        <dbReference type="Proteomes" id="UP000280197"/>
    </source>
</evidence>
<dbReference type="AlphaFoldDB" id="A0A3S9IEQ0"/>
<dbReference type="Pfam" id="PF20703">
    <property type="entry name" value="nSTAND1"/>
    <property type="match status" value="1"/>
</dbReference>
<dbReference type="InterPro" id="IPR001387">
    <property type="entry name" value="Cro/C1-type_HTH"/>
</dbReference>
<dbReference type="SUPFAM" id="SSF47413">
    <property type="entry name" value="lambda repressor-like DNA-binding domains"/>
    <property type="match status" value="1"/>
</dbReference>
<feature type="region of interest" description="Disordered" evidence="1">
    <location>
        <begin position="1"/>
        <end position="22"/>
    </location>
</feature>
<keyword evidence="4" id="KW-1185">Reference proteome</keyword>
<sequence length="674" mass="72369">MNQPAPVPPTPRSAEHPDSAQSLGRRLRALRAQHTPKPLSLDALATKAGYTKGYLSKIETGEKPLTAEVARACDRALDSGGELTRLVQHGLELRADVCPYPGLTSFAPADADWFFGREQPTAALVDRLDQMLRQGGLTAVVAPSGAGKSSLLQAGLMPALARGALPAPGSCHWPVQVFTPGRHPLEALLGALEQTTGVSRQLARKALRHGDRVLGALLRSRHRFPHQPTSLPAPLFPDTEGETPRSRRPILIIDQFEELFTLCDQDEEREDFLAALHALAAPARHQHGDAGPAALIVLGIRADYYGHCLALPGLAAHMATGHLPLGPLSQDDLRAAITEPARRAGLELQPGLSEVILRDAGLHRAGGITDCSAEALPLLAHALRATWQQRTGTTLTVEGYGQTGGIHSAIEASAERAYASLPPDAAHAVPHVLLHLVHLGHDGQATRRRIALSPLTEHSPHPTAVRAVVDAFTRARLLTVDADEVTIAHEALAAAWPRLSQWINDDRDGLRIRQQLTDAAETWDTADRDPDLLYRGARLAIAADHAGQHPGTAGTLGADFLKASQALTDHEQRRERRHVRRLRLAVVALTVLLAVTVTAMVDAVDQRHRAQVSEAQAIKLEERNRQQTADLKARLQAAQYEAEIAADEAGISVHCAANGRCFTVGGGPAEGEEP</sequence>
<name>A0A3S9IEQ0_9ACTN</name>
<dbReference type="Proteomes" id="UP000280197">
    <property type="component" value="Chromosome"/>
</dbReference>
<protein>
    <submittedName>
        <fullName evidence="3">Helix-turn-helix domain-containing protein</fullName>
    </submittedName>
</protein>
<dbReference type="Gene3D" id="1.10.260.40">
    <property type="entry name" value="lambda repressor-like DNA-binding domains"/>
    <property type="match status" value="1"/>
</dbReference>
<dbReference type="Gene3D" id="3.40.50.300">
    <property type="entry name" value="P-loop containing nucleotide triphosphate hydrolases"/>
    <property type="match status" value="1"/>
</dbReference>
<dbReference type="InterPro" id="IPR010982">
    <property type="entry name" value="Lambda_DNA-bd_dom_sf"/>
</dbReference>
<evidence type="ECO:0000313" key="3">
    <source>
        <dbReference type="EMBL" id="AZP22802.1"/>
    </source>
</evidence>
<evidence type="ECO:0000259" key="2">
    <source>
        <dbReference type="PROSITE" id="PS50943"/>
    </source>
</evidence>
<proteinExistence type="predicted"/>
<gene>
    <name evidence="3" type="ORF">EJC51_46260</name>
</gene>
<dbReference type="SMART" id="SM00530">
    <property type="entry name" value="HTH_XRE"/>
    <property type="match status" value="1"/>
</dbReference>
<dbReference type="SUPFAM" id="SSF52540">
    <property type="entry name" value="P-loop containing nucleoside triphosphate hydrolases"/>
    <property type="match status" value="1"/>
</dbReference>
<dbReference type="PROSITE" id="PS50943">
    <property type="entry name" value="HTH_CROC1"/>
    <property type="match status" value="1"/>
</dbReference>
<reference evidence="3 4" key="1">
    <citation type="submission" date="2018-12" db="EMBL/GenBank/DDBJ databases">
        <authorList>
            <person name="Li K."/>
        </authorList>
    </citation>
    <scope>NUCLEOTIDE SEQUENCE [LARGE SCALE GENOMIC DNA]</scope>
    <source>
        <strain evidence="4">CR22</strain>
    </source>
</reference>
<feature type="compositionally biased region" description="Pro residues" evidence="1">
    <location>
        <begin position="1"/>
        <end position="11"/>
    </location>
</feature>
<dbReference type="KEGG" id="saqu:EJC51_46260"/>
<accession>A0A3S9IEQ0</accession>
<feature type="domain" description="HTH cro/C1-type" evidence="2">
    <location>
        <begin position="27"/>
        <end position="83"/>
    </location>
</feature>
<dbReference type="Pfam" id="PF13560">
    <property type="entry name" value="HTH_31"/>
    <property type="match status" value="1"/>
</dbReference>